<protein>
    <submittedName>
        <fullName evidence="5">LacI family DNA-binding transcriptional regulator</fullName>
    </submittedName>
</protein>
<dbReference type="Gene3D" id="1.10.260.40">
    <property type="entry name" value="lambda repressor-like DNA-binding domains"/>
    <property type="match status" value="1"/>
</dbReference>
<organism evidence="5 6">
    <name type="scientific">Sphingomonas natans</name>
    <dbReference type="NCBI Taxonomy" id="3063330"/>
    <lineage>
        <taxon>Bacteria</taxon>
        <taxon>Pseudomonadati</taxon>
        <taxon>Pseudomonadota</taxon>
        <taxon>Alphaproteobacteria</taxon>
        <taxon>Sphingomonadales</taxon>
        <taxon>Sphingomonadaceae</taxon>
        <taxon>Sphingomonas</taxon>
    </lineage>
</organism>
<keyword evidence="2 5" id="KW-0238">DNA-binding</keyword>
<dbReference type="GO" id="GO:0003677">
    <property type="term" value="F:DNA binding"/>
    <property type="evidence" value="ECO:0007669"/>
    <property type="project" value="UniProtKB-KW"/>
</dbReference>
<accession>A0ABT8Y8Q1</accession>
<dbReference type="PRINTS" id="PR00036">
    <property type="entry name" value="HTHLACI"/>
</dbReference>
<dbReference type="Pfam" id="PF13377">
    <property type="entry name" value="Peripla_BP_3"/>
    <property type="match status" value="1"/>
</dbReference>
<dbReference type="InterPro" id="IPR000843">
    <property type="entry name" value="HTH_LacI"/>
</dbReference>
<dbReference type="SMART" id="SM00354">
    <property type="entry name" value="HTH_LACI"/>
    <property type="match status" value="1"/>
</dbReference>
<keyword evidence="3" id="KW-0804">Transcription</keyword>
<name>A0ABT8Y8Q1_9SPHN</name>
<comment type="caution">
    <text evidence="5">The sequence shown here is derived from an EMBL/GenBank/DDBJ whole genome shotgun (WGS) entry which is preliminary data.</text>
</comment>
<dbReference type="InterPro" id="IPR046335">
    <property type="entry name" value="LacI/GalR-like_sensor"/>
</dbReference>
<dbReference type="Proteomes" id="UP001169764">
    <property type="component" value="Unassembled WGS sequence"/>
</dbReference>
<dbReference type="SUPFAM" id="SSF47413">
    <property type="entry name" value="lambda repressor-like DNA-binding domains"/>
    <property type="match status" value="1"/>
</dbReference>
<sequence length="330" mass="35919">MPTIYDLAELAGVSIKTVSRVLNNEPHVRPTTRERVESAARKLGYQPSQAARRLAGNKSFLVAHLYQASDSAYIGGIQSGAIRRCRELGYHLVVESLDAHSGELPGMVERIISVLAPDGIILTPPLSDDREVVDLIGRRGVRVVQVGSMEHEHGLQIFMRDRAAATAITEHLISLGHRRIGMVRGHPQHRGAALRFDGFLDALTAADIELRPHYVTQGYFDVQSGIEAGRAMLSLASPPTAVFAANDEMALGVMIAARDLGIDVPRGLSIAGFDDTPMSRLIWPSLTTIHQPLLDIGALAVELLVRRSEPELLEEIPFTLQIRASTAQVS</sequence>
<gene>
    <name evidence="5" type="ORF">Q4F19_09985</name>
</gene>
<evidence type="ECO:0000256" key="1">
    <source>
        <dbReference type="ARBA" id="ARBA00023015"/>
    </source>
</evidence>
<dbReference type="EMBL" id="JAUOTP010000004">
    <property type="protein sequence ID" value="MDO6414708.1"/>
    <property type="molecule type" value="Genomic_DNA"/>
</dbReference>
<dbReference type="PANTHER" id="PTHR30146:SF153">
    <property type="entry name" value="LACTOSE OPERON REPRESSOR"/>
    <property type="match status" value="1"/>
</dbReference>
<evidence type="ECO:0000313" key="6">
    <source>
        <dbReference type="Proteomes" id="UP001169764"/>
    </source>
</evidence>
<dbReference type="InterPro" id="IPR010982">
    <property type="entry name" value="Lambda_DNA-bd_dom_sf"/>
</dbReference>
<reference evidence="5" key="1">
    <citation type="submission" date="2023-07" db="EMBL/GenBank/DDBJ databases">
        <authorList>
            <person name="Kim M."/>
        </authorList>
    </citation>
    <scope>NUCLEOTIDE SEQUENCE</scope>
    <source>
        <strain evidence="5">BIUV-7</strain>
    </source>
</reference>
<dbReference type="CDD" id="cd01545">
    <property type="entry name" value="PBP1_SalR"/>
    <property type="match status" value="1"/>
</dbReference>
<proteinExistence type="predicted"/>
<evidence type="ECO:0000259" key="4">
    <source>
        <dbReference type="PROSITE" id="PS50932"/>
    </source>
</evidence>
<keyword evidence="1" id="KW-0805">Transcription regulation</keyword>
<evidence type="ECO:0000313" key="5">
    <source>
        <dbReference type="EMBL" id="MDO6414708.1"/>
    </source>
</evidence>
<dbReference type="PROSITE" id="PS00356">
    <property type="entry name" value="HTH_LACI_1"/>
    <property type="match status" value="1"/>
</dbReference>
<evidence type="ECO:0000256" key="3">
    <source>
        <dbReference type="ARBA" id="ARBA00023163"/>
    </source>
</evidence>
<dbReference type="PANTHER" id="PTHR30146">
    <property type="entry name" value="LACI-RELATED TRANSCRIPTIONAL REPRESSOR"/>
    <property type="match status" value="1"/>
</dbReference>
<feature type="domain" description="HTH lacI-type" evidence="4">
    <location>
        <begin position="2"/>
        <end position="56"/>
    </location>
</feature>
<dbReference type="CDD" id="cd01392">
    <property type="entry name" value="HTH_LacI"/>
    <property type="match status" value="1"/>
</dbReference>
<dbReference type="PROSITE" id="PS50932">
    <property type="entry name" value="HTH_LACI_2"/>
    <property type="match status" value="1"/>
</dbReference>
<keyword evidence="6" id="KW-1185">Reference proteome</keyword>
<evidence type="ECO:0000256" key="2">
    <source>
        <dbReference type="ARBA" id="ARBA00023125"/>
    </source>
</evidence>
<dbReference type="Pfam" id="PF00356">
    <property type="entry name" value="LacI"/>
    <property type="match status" value="1"/>
</dbReference>
<dbReference type="SUPFAM" id="SSF53822">
    <property type="entry name" value="Periplasmic binding protein-like I"/>
    <property type="match status" value="1"/>
</dbReference>
<dbReference type="Gene3D" id="3.40.50.2300">
    <property type="match status" value="2"/>
</dbReference>
<dbReference type="InterPro" id="IPR028082">
    <property type="entry name" value="Peripla_BP_I"/>
</dbReference>